<feature type="transmembrane region" description="Helical" evidence="2">
    <location>
        <begin position="496"/>
        <end position="515"/>
    </location>
</feature>
<feature type="region of interest" description="Disordered" evidence="1">
    <location>
        <begin position="60"/>
        <end position="122"/>
    </location>
</feature>
<sequence length="890" mass="97630">MEWVLLAVLACLFVFVGAILSFRNKGKIADLLRELELLRQQVNLQGKQLSRLRQLLSDHSESEIAPHTDSESASPGSSSMAPAASQSPEPSIKPASAATSPRTATEAQTDNDKTPARQPGGGFDFERFIKGNGLLWLGGMILAIGGIFLARYAAEAGMFPPVVRVTMGGVFGVLLVMAAEYLFRNAERFNIHSVYVCAALASGGVITCYAIVLVAYDYYGFIPAPFAFGLLAAVALSATSLSLRFGPLLAWIGIVGAYAVPVLVSTDSNNVTALLLYTVFISASAVWVSQAVNQRWLWWLSFAGHFLWMFIGLTLANDSHFTLLLVFGLLSVYLYVLSDILGWDLRAKMDNALPIKDLLMPRKEHLGVILPLLGISFFLAAFGSAPQVVIAAMAVSAVLCYSPYRHSAFDSWPFLALIFLLYGFTLLPAPLSYTDNLFPFRGGYLFIQIAALAAIAYSLLMLRYTQRPAWLLLLVLAPVSLFGISYALSADQASQYLYPVWAMELALLAIASSVATVRAAPGLFRITLTILANACITLCMTMLLDAATLSLAIAIQIASMSYLSHKYRVELPAWLYKAALTLVTIRLSFAPWLDDYAGEQILGLHWTIVIYPLVLATLWFARHYNPSASFRTWLEGAFVHVLALFVSTETSYLLVGHYPVFFDLSFKEAALLAVNWLVLAGVYLRRAGNALRTARFYRLFAGLLLIGAGALHLDISLASNPFIEAVQTGEGVFINWLLVLWALPALILLSMDQLGLTAARFKTLLRLTAGLFTFMYINGLIRGAWHDGALRLNGVTEQAELYAYSIVWLIIATAMIFMGHYFNKVKVSHLGFGILAMVLLKAFLIDMANLEGLYRAISFIGLGLSLVAIGWLFQKLNYEDKQIRADSETS</sequence>
<feature type="transmembrane region" description="Helical" evidence="2">
    <location>
        <begin position="388"/>
        <end position="404"/>
    </location>
</feature>
<feature type="transmembrane region" description="Helical" evidence="2">
    <location>
        <begin position="801"/>
        <end position="822"/>
    </location>
</feature>
<dbReference type="RefSeq" id="WP_099035707.1">
    <property type="nucleotide sequence ID" value="NZ_BMGJ01000014.1"/>
</dbReference>
<feature type="compositionally biased region" description="Basic and acidic residues" evidence="1">
    <location>
        <begin position="60"/>
        <end position="70"/>
    </location>
</feature>
<feature type="transmembrane region" description="Helical" evidence="2">
    <location>
        <begin position="321"/>
        <end position="343"/>
    </location>
</feature>
<evidence type="ECO:0000256" key="2">
    <source>
        <dbReference type="SAM" id="Phobius"/>
    </source>
</evidence>
<feature type="transmembrane region" description="Helical" evidence="2">
    <location>
        <begin position="134"/>
        <end position="153"/>
    </location>
</feature>
<keyword evidence="4" id="KW-1185">Reference proteome</keyword>
<accession>A0ABQ1RKD6</accession>
<feature type="transmembrane region" description="Helical" evidence="2">
    <location>
        <begin position="248"/>
        <end position="265"/>
    </location>
</feature>
<name>A0ABQ1RKD6_9ALTE</name>
<evidence type="ECO:0000313" key="3">
    <source>
        <dbReference type="EMBL" id="GGD73494.1"/>
    </source>
</evidence>
<feature type="transmembrane region" description="Helical" evidence="2">
    <location>
        <begin position="469"/>
        <end position="490"/>
    </location>
</feature>
<reference evidence="4" key="1">
    <citation type="journal article" date="2019" name="Int. J. Syst. Evol. Microbiol.">
        <title>The Global Catalogue of Microorganisms (GCM) 10K type strain sequencing project: providing services to taxonomists for standard genome sequencing and annotation.</title>
        <authorList>
            <consortium name="The Broad Institute Genomics Platform"/>
            <consortium name="The Broad Institute Genome Sequencing Center for Infectious Disease"/>
            <person name="Wu L."/>
            <person name="Ma J."/>
        </authorList>
    </citation>
    <scope>NUCLEOTIDE SEQUENCE [LARGE SCALE GENOMIC DNA]</scope>
    <source>
        <strain evidence="4">CGMCC 1.12923</strain>
    </source>
</reference>
<feature type="transmembrane region" description="Helical" evidence="2">
    <location>
        <begin position="733"/>
        <end position="751"/>
    </location>
</feature>
<feature type="transmembrane region" description="Helical" evidence="2">
    <location>
        <begin position="666"/>
        <end position="684"/>
    </location>
</feature>
<feature type="compositionally biased region" description="Low complexity" evidence="1">
    <location>
        <begin position="71"/>
        <end position="107"/>
    </location>
</feature>
<dbReference type="PANTHER" id="PTHR38434">
    <property type="entry name" value="BLL2549 PROTEIN"/>
    <property type="match status" value="1"/>
</dbReference>
<protein>
    <submittedName>
        <fullName evidence="3">Membrane protein</fullName>
    </submittedName>
</protein>
<dbReference type="InterPro" id="IPR019286">
    <property type="entry name" value="DUF2339_TM"/>
</dbReference>
<feature type="transmembrane region" description="Helical" evidence="2">
    <location>
        <begin position="271"/>
        <end position="289"/>
    </location>
</feature>
<dbReference type="PANTHER" id="PTHR38434:SF1">
    <property type="entry name" value="BLL2549 PROTEIN"/>
    <property type="match status" value="1"/>
</dbReference>
<dbReference type="PIRSF" id="PIRSF035905">
    <property type="entry name" value="UCP035905_mp"/>
    <property type="match status" value="1"/>
</dbReference>
<proteinExistence type="predicted"/>
<keyword evidence="2" id="KW-1133">Transmembrane helix</keyword>
<comment type="caution">
    <text evidence="3">The sequence shown here is derived from an EMBL/GenBank/DDBJ whole genome shotgun (WGS) entry which is preliminary data.</text>
</comment>
<feature type="transmembrane region" description="Helical" evidence="2">
    <location>
        <begin position="411"/>
        <end position="431"/>
    </location>
</feature>
<feature type="transmembrane region" description="Helical" evidence="2">
    <location>
        <begin position="763"/>
        <end position="781"/>
    </location>
</feature>
<feature type="transmembrane region" description="Helical" evidence="2">
    <location>
        <begin position="696"/>
        <end position="713"/>
    </location>
</feature>
<evidence type="ECO:0000313" key="4">
    <source>
        <dbReference type="Proteomes" id="UP000614272"/>
    </source>
</evidence>
<feature type="transmembrane region" description="Helical" evidence="2">
    <location>
        <begin position="6"/>
        <end position="23"/>
    </location>
</feature>
<feature type="transmembrane region" description="Helical" evidence="2">
    <location>
        <begin position="829"/>
        <end position="847"/>
    </location>
</feature>
<organism evidence="3 4">
    <name type="scientific">Lacimicrobium alkaliphilum</name>
    <dbReference type="NCBI Taxonomy" id="1526571"/>
    <lineage>
        <taxon>Bacteria</taxon>
        <taxon>Pseudomonadati</taxon>
        <taxon>Pseudomonadota</taxon>
        <taxon>Gammaproteobacteria</taxon>
        <taxon>Alteromonadales</taxon>
        <taxon>Alteromonadaceae</taxon>
        <taxon>Lacimicrobium</taxon>
    </lineage>
</organism>
<feature type="transmembrane region" description="Helical" evidence="2">
    <location>
        <begin position="165"/>
        <end position="183"/>
    </location>
</feature>
<feature type="transmembrane region" description="Helical" evidence="2">
    <location>
        <begin position="195"/>
        <end position="216"/>
    </location>
</feature>
<feature type="transmembrane region" description="Helical" evidence="2">
    <location>
        <begin position="604"/>
        <end position="621"/>
    </location>
</feature>
<gene>
    <name evidence="3" type="ORF">GCM10011357_30740</name>
</gene>
<feature type="transmembrane region" description="Helical" evidence="2">
    <location>
        <begin position="853"/>
        <end position="873"/>
    </location>
</feature>
<feature type="transmembrane region" description="Helical" evidence="2">
    <location>
        <begin position="633"/>
        <end position="654"/>
    </location>
</feature>
<keyword evidence="2" id="KW-0472">Membrane</keyword>
<dbReference type="Proteomes" id="UP000614272">
    <property type="component" value="Unassembled WGS sequence"/>
</dbReference>
<dbReference type="EMBL" id="BMGJ01000014">
    <property type="protein sequence ID" value="GGD73494.1"/>
    <property type="molecule type" value="Genomic_DNA"/>
</dbReference>
<feature type="transmembrane region" description="Helical" evidence="2">
    <location>
        <begin position="296"/>
        <end position="315"/>
    </location>
</feature>
<feature type="transmembrane region" description="Helical" evidence="2">
    <location>
        <begin position="443"/>
        <end position="462"/>
    </location>
</feature>
<feature type="transmembrane region" description="Helical" evidence="2">
    <location>
        <begin position="364"/>
        <end position="382"/>
    </location>
</feature>
<evidence type="ECO:0000256" key="1">
    <source>
        <dbReference type="SAM" id="MobiDB-lite"/>
    </source>
</evidence>
<keyword evidence="2" id="KW-0812">Transmembrane</keyword>
<feature type="transmembrane region" description="Helical" evidence="2">
    <location>
        <begin position="222"/>
        <end position="241"/>
    </location>
</feature>
<dbReference type="Pfam" id="PF10101">
    <property type="entry name" value="DUF2339"/>
    <property type="match status" value="1"/>
</dbReference>
<dbReference type="InterPro" id="IPR014600">
    <property type="entry name" value="UCP035905_mem"/>
</dbReference>